<dbReference type="AlphaFoldDB" id="A0A1V9HAQ7"/>
<sequence>MPADEEKMGLTKREMIMVAETHRGNYTVWIKATENGFWKVEIHLDGQGRVYDIETTRRVTKGWRNLSDAILFAQENCKYFKSIFIEIGEWVLTTRE</sequence>
<dbReference type="Proteomes" id="UP000050343">
    <property type="component" value="Unassembled WGS sequence"/>
</dbReference>
<dbReference type="SUPFAM" id="SSF69652">
    <property type="entry name" value="DNA-binding C-terminal domain of the transcription factor MotA"/>
    <property type="match status" value="1"/>
</dbReference>
<comment type="caution">
    <text evidence="1">The sequence shown here is derived from an EMBL/GenBank/DDBJ whole genome shotgun (WGS) entry which is preliminary data.</text>
</comment>
<gene>
    <name evidence="1" type="ORF">IA54_021815</name>
</gene>
<evidence type="ECO:0000313" key="2">
    <source>
        <dbReference type="Proteomes" id="UP000050343"/>
    </source>
</evidence>
<organism evidence="1 2">
    <name type="scientific">Xanthomonas phaseoli pv. syngonii LMG 9055</name>
    <dbReference type="NCBI Taxonomy" id="1437878"/>
    <lineage>
        <taxon>Bacteria</taxon>
        <taxon>Pseudomonadati</taxon>
        <taxon>Pseudomonadota</taxon>
        <taxon>Gammaproteobacteria</taxon>
        <taxon>Lysobacterales</taxon>
        <taxon>Lysobacteraceae</taxon>
        <taxon>Xanthomonas</taxon>
    </lineage>
</organism>
<protein>
    <submittedName>
        <fullName evidence="1">Uncharacterized protein</fullName>
    </submittedName>
</protein>
<reference evidence="1 2" key="2">
    <citation type="journal article" date="2017" name="Plant Pathol.">
        <title>Pathogenicity and virulence gene content of Xanthomonas strains infecting Araceae, formerly known as Xanthomonas axonopodis pv. dieffenbachiae.</title>
        <authorList>
            <person name="Constantin E.C."/>
            <person name="Haegeman A."/>
            <person name="Van Vaerenbergh J."/>
            <person name="Baeyen S."/>
            <person name="Van Malderghem C."/>
            <person name="Maes M."/>
            <person name="Cottyn B."/>
        </authorList>
    </citation>
    <scope>NUCLEOTIDE SEQUENCE [LARGE SCALE GENOMIC DNA]</scope>
    <source>
        <strain evidence="2">LMG9055</strain>
    </source>
</reference>
<accession>A0A1V9HAQ7</accession>
<evidence type="ECO:0000313" key="1">
    <source>
        <dbReference type="EMBL" id="OQP79955.1"/>
    </source>
</evidence>
<reference evidence="1 2" key="1">
    <citation type="journal article" date="2016" name="Plant Pathol.">
        <title>Genetic characterization of strains named as Xanthomonas axonopodis pv. dieffenbachiae leads to a taxonomic revision of the X. axonopodis species complex.</title>
        <authorList>
            <person name="Constantin E.C."/>
            <person name="Cleenwerck I."/>
            <person name="Maes M."/>
            <person name="Baeyen S."/>
            <person name="Van Malderghem C."/>
            <person name="De Vos P."/>
            <person name="Cottyn B."/>
        </authorList>
    </citation>
    <scope>NUCLEOTIDE SEQUENCE [LARGE SCALE GENOMIC DNA]</scope>
    <source>
        <strain evidence="2">LMG9055</strain>
    </source>
</reference>
<name>A0A1V9HAQ7_9XANT</name>
<dbReference type="EMBL" id="JPUO02000141">
    <property type="protein sequence ID" value="OQP79955.1"/>
    <property type="molecule type" value="Genomic_DNA"/>
</dbReference>
<dbReference type="InterPro" id="IPR036474">
    <property type="entry name" value="MotA_Tscrpt_reg_C_sf"/>
</dbReference>
<proteinExistence type="predicted"/>